<accession>N2ACH7</accession>
<dbReference type="PATRIC" id="fig|1235802.3.peg.4476"/>
<dbReference type="HOGENOM" id="CLU_1872326_0_0_9"/>
<name>N2ACH7_9FIRM</name>
<dbReference type="STRING" id="1235802.C823_04212"/>
<dbReference type="EMBL" id="AQFT01000124">
    <property type="protein sequence ID" value="EMZ22124.1"/>
    <property type="molecule type" value="Genomic_DNA"/>
</dbReference>
<gene>
    <name evidence="3" type="ORF">C823_04212</name>
</gene>
<keyword evidence="2" id="KW-0812">Transmembrane</keyword>
<proteinExistence type="predicted"/>
<evidence type="ECO:0000256" key="1">
    <source>
        <dbReference type="SAM" id="MobiDB-lite"/>
    </source>
</evidence>
<feature type="transmembrane region" description="Helical" evidence="2">
    <location>
        <begin position="68"/>
        <end position="87"/>
    </location>
</feature>
<reference evidence="3 4" key="1">
    <citation type="journal article" date="2014" name="Genome Announc.">
        <title>Draft genome sequences of the altered schaedler flora, a defined bacterial community from gnotobiotic mice.</title>
        <authorList>
            <person name="Wannemuehler M.J."/>
            <person name="Overstreet A.M."/>
            <person name="Ward D.V."/>
            <person name="Phillips G.J."/>
        </authorList>
    </citation>
    <scope>NUCLEOTIDE SEQUENCE [LARGE SCALE GENOMIC DNA]</scope>
    <source>
        <strain evidence="3 4">ASF492</strain>
    </source>
</reference>
<evidence type="ECO:0000313" key="4">
    <source>
        <dbReference type="Proteomes" id="UP000012589"/>
    </source>
</evidence>
<keyword evidence="2" id="KW-0472">Membrane</keyword>
<feature type="region of interest" description="Disordered" evidence="1">
    <location>
        <begin position="18"/>
        <end position="37"/>
    </location>
</feature>
<keyword evidence="4" id="KW-1185">Reference proteome</keyword>
<keyword evidence="2" id="KW-1133">Transmembrane helix</keyword>
<sequence length="136" mass="15046">MSGLKRKEEEIGLIDLDAEQTDDSHRDREQAVQQKGMEQRTKAVRMALAGMVAGGLTLMLLGTLVFHISLITVGFVVVIEAVIASALNNSPFWMHIGIMALQIVMGFFMHQILFLLLAAAYYFLLLLAVKLLEVEG</sequence>
<evidence type="ECO:0000256" key="2">
    <source>
        <dbReference type="SAM" id="Phobius"/>
    </source>
</evidence>
<protein>
    <submittedName>
        <fullName evidence="3">Uncharacterized protein</fullName>
    </submittedName>
</protein>
<organism evidence="3 4">
    <name type="scientific">Eubacterium plexicaudatum ASF492</name>
    <dbReference type="NCBI Taxonomy" id="1235802"/>
    <lineage>
        <taxon>Bacteria</taxon>
        <taxon>Bacillati</taxon>
        <taxon>Bacillota</taxon>
        <taxon>Clostridia</taxon>
        <taxon>Eubacteriales</taxon>
        <taxon>Eubacteriaceae</taxon>
        <taxon>Eubacterium</taxon>
    </lineage>
</organism>
<feature type="transmembrane region" description="Helical" evidence="2">
    <location>
        <begin position="43"/>
        <end position="62"/>
    </location>
</feature>
<feature type="transmembrane region" description="Helical" evidence="2">
    <location>
        <begin position="99"/>
        <end position="124"/>
    </location>
</feature>
<evidence type="ECO:0000313" key="3">
    <source>
        <dbReference type="EMBL" id="EMZ22124.1"/>
    </source>
</evidence>
<comment type="caution">
    <text evidence="3">The sequence shown here is derived from an EMBL/GenBank/DDBJ whole genome shotgun (WGS) entry which is preliminary data.</text>
</comment>
<dbReference type="AlphaFoldDB" id="N2ACH7"/>
<dbReference type="Proteomes" id="UP000012589">
    <property type="component" value="Unassembled WGS sequence"/>
</dbReference>